<evidence type="ECO:0000256" key="12">
    <source>
        <dbReference type="ARBA" id="ARBA00039867"/>
    </source>
</evidence>
<dbReference type="InterPro" id="IPR042099">
    <property type="entry name" value="ANL_N_sf"/>
</dbReference>
<dbReference type="OrthoDB" id="1931232at2759"/>
<evidence type="ECO:0000256" key="6">
    <source>
        <dbReference type="ARBA" id="ARBA00022598"/>
    </source>
</evidence>
<comment type="similarity">
    <text evidence="2">Belongs to the ATP-dependent AMP-binding enzyme family.</text>
</comment>
<dbReference type="GO" id="GO:0005524">
    <property type="term" value="F:ATP binding"/>
    <property type="evidence" value="ECO:0007669"/>
    <property type="project" value="UniProtKB-KW"/>
</dbReference>
<dbReference type="FunFam" id="2.40.50.140:FF:000151">
    <property type="entry name" value="Asparagine--tRNA ligase, cytoplasmic"/>
    <property type="match status" value="1"/>
</dbReference>
<dbReference type="PRINTS" id="PR01042">
    <property type="entry name" value="TRNASYNTHASP"/>
</dbReference>
<evidence type="ECO:0000256" key="1">
    <source>
        <dbReference type="ARBA" id="ARBA00004496"/>
    </source>
</evidence>
<dbReference type="PANTHER" id="PTHR22594">
    <property type="entry name" value="ASPARTYL/LYSYL-TRNA SYNTHETASE"/>
    <property type="match status" value="1"/>
</dbReference>
<dbReference type="InterPro" id="IPR045851">
    <property type="entry name" value="AMP-bd_C_sf"/>
</dbReference>
<dbReference type="EMBL" id="CAJPVJ010000024">
    <property type="protein sequence ID" value="CAG2158723.1"/>
    <property type="molecule type" value="Genomic_DNA"/>
</dbReference>
<dbReference type="InterPro" id="IPR002312">
    <property type="entry name" value="Asp/Asn-tRNA-synth_IIb"/>
</dbReference>
<organism evidence="15">
    <name type="scientific">Oppiella nova</name>
    <dbReference type="NCBI Taxonomy" id="334625"/>
    <lineage>
        <taxon>Eukaryota</taxon>
        <taxon>Metazoa</taxon>
        <taxon>Ecdysozoa</taxon>
        <taxon>Arthropoda</taxon>
        <taxon>Chelicerata</taxon>
        <taxon>Arachnida</taxon>
        <taxon>Acari</taxon>
        <taxon>Acariformes</taxon>
        <taxon>Sarcoptiformes</taxon>
        <taxon>Oribatida</taxon>
        <taxon>Brachypylina</taxon>
        <taxon>Oppioidea</taxon>
        <taxon>Oppiidae</taxon>
        <taxon>Oppiella</taxon>
    </lineage>
</organism>
<dbReference type="Pfam" id="PF20917">
    <property type="entry name" value="AsnRS_N"/>
    <property type="match status" value="1"/>
</dbReference>
<dbReference type="InterPro" id="IPR000873">
    <property type="entry name" value="AMP-dep_synth/lig_dom"/>
</dbReference>
<dbReference type="InterPro" id="IPR004522">
    <property type="entry name" value="Asn-tRNA-ligase"/>
</dbReference>
<evidence type="ECO:0000256" key="2">
    <source>
        <dbReference type="ARBA" id="ARBA00006432"/>
    </source>
</evidence>
<dbReference type="InterPro" id="IPR045864">
    <property type="entry name" value="aa-tRNA-synth_II/BPL/LPL"/>
</dbReference>
<dbReference type="CDD" id="cd00776">
    <property type="entry name" value="AsxRS_core"/>
    <property type="match status" value="1"/>
</dbReference>
<dbReference type="Gene3D" id="2.40.50.140">
    <property type="entry name" value="Nucleic acid-binding proteins"/>
    <property type="match status" value="1"/>
</dbReference>
<evidence type="ECO:0000259" key="14">
    <source>
        <dbReference type="PROSITE" id="PS50862"/>
    </source>
</evidence>
<evidence type="ECO:0000256" key="8">
    <source>
        <dbReference type="ARBA" id="ARBA00022840"/>
    </source>
</evidence>
<evidence type="ECO:0000313" key="15">
    <source>
        <dbReference type="EMBL" id="CAD7636792.1"/>
    </source>
</evidence>
<dbReference type="Proteomes" id="UP000728032">
    <property type="component" value="Unassembled WGS sequence"/>
</dbReference>
<dbReference type="Pfam" id="PF13193">
    <property type="entry name" value="AMP-binding_C"/>
    <property type="match status" value="1"/>
</dbReference>
<comment type="similarity">
    <text evidence="3">Belongs to the class-II aminoacyl-tRNA synthetase family.</text>
</comment>
<dbReference type="Gene3D" id="3.30.930.10">
    <property type="entry name" value="Bira Bifunctional Protein, Domain 2"/>
    <property type="match status" value="1"/>
</dbReference>
<dbReference type="GO" id="GO:0006421">
    <property type="term" value="P:asparaginyl-tRNA aminoacylation"/>
    <property type="evidence" value="ECO:0007669"/>
    <property type="project" value="InterPro"/>
</dbReference>
<dbReference type="Gene3D" id="3.40.50.980">
    <property type="match status" value="1"/>
</dbReference>
<dbReference type="Gene3D" id="3.30.1910.20">
    <property type="entry name" value="asparaginyl-tRNA synthetase, N-terminal domain"/>
    <property type="match status" value="1"/>
</dbReference>
<comment type="subcellular location">
    <subcellularLocation>
        <location evidence="1">Cytoplasm</location>
    </subcellularLocation>
</comment>
<evidence type="ECO:0000256" key="3">
    <source>
        <dbReference type="ARBA" id="ARBA00008226"/>
    </source>
</evidence>
<dbReference type="Pfam" id="PF00501">
    <property type="entry name" value="AMP-binding"/>
    <property type="match status" value="2"/>
</dbReference>
<evidence type="ECO:0000313" key="16">
    <source>
        <dbReference type="Proteomes" id="UP000728032"/>
    </source>
</evidence>
<dbReference type="PANTHER" id="PTHR22594:SF16">
    <property type="entry name" value="ASPARAGINE--TRNA LIGASE, CYTOPLASMIC"/>
    <property type="match status" value="1"/>
</dbReference>
<evidence type="ECO:0000256" key="4">
    <source>
        <dbReference type="ARBA" id="ARBA00012816"/>
    </source>
</evidence>
<sequence>MSETIDKQLSDGLKLKEIYIHEKTGDDGSGDGSEAKPLKTLLEAMRRAGDEPFPTFYSDSKEEDNKWVVVSASQMKKIKKIWIREKHKTDGKQHKEAEDEERRLKNLEESKNIVIKEDPSLPKAVEVKIRDTVPHRNQRVTVKGWVHRLRRQGKALMFITLRDGTGFLQSVLTNQLCQTYNALVLQTESTVQLYGILKETPAGKTAPGGHELQCDYWELVGDSPAGGIDNVLNEESFIDIQLDQRHLMLRGEVLSKIMAFRSLVLQSFRGHYISRGYVEVTPPTLVQSQVEGGSTLFKFDYFGEEAYLTQSSQLYLETLLPSLGDVFCIAQSYRAEKARTRRHLSEYTHVEAECPFIKFEDLLDRVEDLLVDVVDRLMAHPLGRETINHFNPDFKAPKKPFKRMDYKDAIVYLKENNITKEDQTFYEFGEDIPEMPERKMTDKINEPIMLCRFPAEIKSFYMPRCADDKRLTESVDVLLPGVGEIIGGSMRIWKHQELMEGFKREGIDPKDYYWYTDQRLFGTCPHGGYGLGLERFITYILNRYHIRDACLYPRFVSRYPCAHVSFPYSHAYGRSAKQLQYLRIGDLLTQRAQTESNRIAFVSEYENISKTYSQFEEDVNKLSKGLLDLGLKRGDVVGVWSCNSYPWKESDKLILKDVILMDGNYSSGDTTHGYNFLPFNSLLSNDGKLDQSVIDDVSPDDPAIIMFTSGTTGKPKGAYLSHFTLVNNALLTKESFDFGEPISMLIPLPFFHSFAAVLGNISMTAVPFTSVIANLKYDVKLIVEAMIKHSCTHIIVTPTMVIDMLNYLEKNQLQMPSLRGTLIGGAPVPVEVAHHINRVIPTCDDVRIGYGATELGPCTTACHKKDTLTQRMETVGMWELLSRGHNVMIGYWRDEIKTKEAIDDAKWYKSGDLAVMDDQGFVKIIGRTKEMIIRGGENIYPREVEELLHTIPDVFDAYVVGVPDERVGEEVCAWIQLKNKDSKLTEDDVRKFCKEKISYFKVPRYVMFVDGFPMTPTGKAKKFIMREVSCEKLGLKEIIKR</sequence>
<reference evidence="15" key="1">
    <citation type="submission" date="2020-11" db="EMBL/GenBank/DDBJ databases">
        <authorList>
            <person name="Tran Van P."/>
        </authorList>
    </citation>
    <scope>NUCLEOTIDE SEQUENCE</scope>
</reference>
<dbReference type="EC" id="6.1.1.22" evidence="4"/>
<name>A0A7R9LAM1_9ACAR</name>
<dbReference type="InterPro" id="IPR020845">
    <property type="entry name" value="AMP-binding_CS"/>
</dbReference>
<dbReference type="InterPro" id="IPR012340">
    <property type="entry name" value="NA-bd_OB-fold"/>
</dbReference>
<evidence type="ECO:0000256" key="7">
    <source>
        <dbReference type="ARBA" id="ARBA00022741"/>
    </source>
</evidence>
<dbReference type="InterPro" id="IPR025110">
    <property type="entry name" value="AMP-bd_C"/>
</dbReference>
<keyword evidence="6" id="KW-0436">Ligase</keyword>
<dbReference type="GO" id="GO:0003676">
    <property type="term" value="F:nucleic acid binding"/>
    <property type="evidence" value="ECO:0007669"/>
    <property type="project" value="InterPro"/>
</dbReference>
<keyword evidence="5" id="KW-0963">Cytoplasm</keyword>
<evidence type="ECO:0000256" key="9">
    <source>
        <dbReference type="ARBA" id="ARBA00022917"/>
    </source>
</evidence>
<dbReference type="InterPro" id="IPR004364">
    <property type="entry name" value="Aa-tRNA-synt_II"/>
</dbReference>
<dbReference type="InterPro" id="IPR048952">
    <property type="entry name" value="AsnRS_N"/>
</dbReference>
<keyword evidence="9" id="KW-0648">Protein biosynthesis</keyword>
<dbReference type="FunFam" id="3.30.300.30:FF:000008">
    <property type="entry name" value="2,3-dihydroxybenzoate-AMP ligase"/>
    <property type="match status" value="1"/>
</dbReference>
<dbReference type="InterPro" id="IPR004365">
    <property type="entry name" value="NA-bd_OB_tRNA"/>
</dbReference>
<dbReference type="SUPFAM" id="SSF50249">
    <property type="entry name" value="Nucleic acid-binding proteins"/>
    <property type="match status" value="1"/>
</dbReference>
<proteinExistence type="inferred from homology"/>
<dbReference type="CDD" id="cd04323">
    <property type="entry name" value="AsnRS_cyto_like_N"/>
    <property type="match status" value="1"/>
</dbReference>
<dbReference type="Gene3D" id="3.30.300.30">
    <property type="match status" value="1"/>
</dbReference>
<evidence type="ECO:0000256" key="10">
    <source>
        <dbReference type="ARBA" id="ARBA00023146"/>
    </source>
</evidence>
<evidence type="ECO:0000256" key="11">
    <source>
        <dbReference type="ARBA" id="ARBA00029886"/>
    </source>
</evidence>
<comment type="catalytic activity">
    <reaction evidence="13">
        <text>tRNA(Asn) + L-asparagine + ATP = L-asparaginyl-tRNA(Asn) + AMP + diphosphate + H(+)</text>
        <dbReference type="Rhea" id="RHEA:11180"/>
        <dbReference type="Rhea" id="RHEA-COMP:9659"/>
        <dbReference type="Rhea" id="RHEA-COMP:9674"/>
        <dbReference type="ChEBI" id="CHEBI:15378"/>
        <dbReference type="ChEBI" id="CHEBI:30616"/>
        <dbReference type="ChEBI" id="CHEBI:33019"/>
        <dbReference type="ChEBI" id="CHEBI:58048"/>
        <dbReference type="ChEBI" id="CHEBI:78442"/>
        <dbReference type="ChEBI" id="CHEBI:78515"/>
        <dbReference type="ChEBI" id="CHEBI:456215"/>
        <dbReference type="EC" id="6.1.1.22"/>
    </reaction>
</comment>
<dbReference type="PROSITE" id="PS50862">
    <property type="entry name" value="AA_TRNA_LIGASE_II"/>
    <property type="match status" value="1"/>
</dbReference>
<accession>A0A7R9LAM1</accession>
<dbReference type="Pfam" id="PF00152">
    <property type="entry name" value="tRNA-synt_2"/>
    <property type="match status" value="1"/>
</dbReference>
<protein>
    <recommendedName>
        <fullName evidence="12">Asparagine--tRNA ligase, cytoplasmic</fullName>
        <ecNumber evidence="4">6.1.1.22</ecNumber>
    </recommendedName>
    <alternativeName>
        <fullName evidence="11">Asparaginyl-tRNA synthetase</fullName>
    </alternativeName>
</protein>
<gene>
    <name evidence="15" type="ORF">ONB1V03_LOCUS425</name>
</gene>
<keyword evidence="16" id="KW-1185">Reference proteome</keyword>
<dbReference type="PROSITE" id="PS00455">
    <property type="entry name" value="AMP_BINDING"/>
    <property type="match status" value="1"/>
</dbReference>
<dbReference type="Pfam" id="PF01336">
    <property type="entry name" value="tRNA_anti-codon"/>
    <property type="match status" value="1"/>
</dbReference>
<dbReference type="SUPFAM" id="SSF56801">
    <property type="entry name" value="Acetyl-CoA synthetase-like"/>
    <property type="match status" value="1"/>
</dbReference>
<feature type="domain" description="Aminoacyl-transfer RNA synthetases class-II family profile" evidence="14">
    <location>
        <begin position="261"/>
        <end position="553"/>
    </location>
</feature>
<dbReference type="NCBIfam" id="TIGR00457">
    <property type="entry name" value="asnS"/>
    <property type="match status" value="1"/>
</dbReference>
<evidence type="ECO:0000256" key="13">
    <source>
        <dbReference type="ARBA" id="ARBA00047844"/>
    </source>
</evidence>
<dbReference type="AlphaFoldDB" id="A0A7R9LAM1"/>
<dbReference type="GO" id="GO:0004816">
    <property type="term" value="F:asparagine-tRNA ligase activity"/>
    <property type="evidence" value="ECO:0007669"/>
    <property type="project" value="UniProtKB-EC"/>
</dbReference>
<evidence type="ECO:0000256" key="5">
    <source>
        <dbReference type="ARBA" id="ARBA00022490"/>
    </source>
</evidence>
<dbReference type="Gene3D" id="3.40.50.12780">
    <property type="entry name" value="N-terminal domain of ligase-like"/>
    <property type="match status" value="1"/>
</dbReference>
<keyword evidence="8" id="KW-0067">ATP-binding</keyword>
<dbReference type="EMBL" id="OC914849">
    <property type="protein sequence ID" value="CAD7636792.1"/>
    <property type="molecule type" value="Genomic_DNA"/>
</dbReference>
<dbReference type="InterPro" id="IPR006195">
    <property type="entry name" value="aa-tRNA-synth_II"/>
</dbReference>
<dbReference type="FunFam" id="3.30.930.10:FF:000040">
    <property type="entry name" value="Asparagine--tRNA ligase, cytoplasmic"/>
    <property type="match status" value="1"/>
</dbReference>
<keyword evidence="10" id="KW-0030">Aminoacyl-tRNA synthetase</keyword>
<dbReference type="GO" id="GO:0005737">
    <property type="term" value="C:cytoplasm"/>
    <property type="evidence" value="ECO:0007669"/>
    <property type="project" value="UniProtKB-SubCell"/>
</dbReference>
<keyword evidence="7" id="KW-0547">Nucleotide-binding</keyword>
<dbReference type="SUPFAM" id="SSF55681">
    <property type="entry name" value="Class II aaRS and biotin synthetases"/>
    <property type="match status" value="1"/>
</dbReference>